<evidence type="ECO:0000313" key="4">
    <source>
        <dbReference type="EMBL" id="EWS74094.1"/>
    </source>
</evidence>
<keyword evidence="5" id="KW-1185">Reference proteome</keyword>
<feature type="signal peptide" evidence="3">
    <location>
        <begin position="1"/>
        <end position="26"/>
    </location>
</feature>
<feature type="chain" id="PRO_5004903882" evidence="3">
    <location>
        <begin position="27"/>
        <end position="76"/>
    </location>
</feature>
<dbReference type="InParanoid" id="W7XJE7"/>
<accession>W7XJE7</accession>
<dbReference type="InterPro" id="IPR004214">
    <property type="entry name" value="Conotoxin"/>
</dbReference>
<dbReference type="Proteomes" id="UP000009168">
    <property type="component" value="Unassembled WGS sequence"/>
</dbReference>
<reference evidence="5" key="1">
    <citation type="journal article" date="2006" name="PLoS Biol.">
        <title>Macronuclear genome sequence of the ciliate Tetrahymena thermophila, a model eukaryote.</title>
        <authorList>
            <person name="Eisen J.A."/>
            <person name="Coyne R.S."/>
            <person name="Wu M."/>
            <person name="Wu D."/>
            <person name="Thiagarajan M."/>
            <person name="Wortman J.R."/>
            <person name="Badger J.H."/>
            <person name="Ren Q."/>
            <person name="Amedeo P."/>
            <person name="Jones K.M."/>
            <person name="Tallon L.J."/>
            <person name="Delcher A.L."/>
            <person name="Salzberg S.L."/>
            <person name="Silva J.C."/>
            <person name="Haas B.J."/>
            <person name="Majoros W.H."/>
            <person name="Farzad M."/>
            <person name="Carlton J.M."/>
            <person name="Smith R.K. Jr."/>
            <person name="Garg J."/>
            <person name="Pearlman R.E."/>
            <person name="Karrer K.M."/>
            <person name="Sun L."/>
            <person name="Manning G."/>
            <person name="Elde N.C."/>
            <person name="Turkewitz A.P."/>
            <person name="Asai D.J."/>
            <person name="Wilkes D.E."/>
            <person name="Wang Y."/>
            <person name="Cai H."/>
            <person name="Collins K."/>
            <person name="Stewart B.A."/>
            <person name="Lee S.R."/>
            <person name="Wilamowska K."/>
            <person name="Weinberg Z."/>
            <person name="Ruzzo W.L."/>
            <person name="Wloga D."/>
            <person name="Gaertig J."/>
            <person name="Frankel J."/>
            <person name="Tsao C.-C."/>
            <person name="Gorovsky M.A."/>
            <person name="Keeling P.J."/>
            <person name="Waller R.F."/>
            <person name="Patron N.J."/>
            <person name="Cherry J.M."/>
            <person name="Stover N.A."/>
            <person name="Krieger C.J."/>
            <person name="del Toro C."/>
            <person name="Ryder H.F."/>
            <person name="Williamson S.C."/>
            <person name="Barbeau R.A."/>
            <person name="Hamilton E.P."/>
            <person name="Orias E."/>
        </authorList>
    </citation>
    <scope>NUCLEOTIDE SEQUENCE [LARGE SCALE GENOMIC DNA]</scope>
    <source>
        <strain evidence="5">SB210</strain>
    </source>
</reference>
<evidence type="ECO:0000256" key="1">
    <source>
        <dbReference type="ARBA" id="ARBA00004613"/>
    </source>
</evidence>
<keyword evidence="3" id="KW-0732">Signal</keyword>
<dbReference type="GeneID" id="24437749"/>
<protein>
    <submittedName>
        <fullName evidence="4">Conotoxin protein</fullName>
    </submittedName>
</protein>
<evidence type="ECO:0000256" key="3">
    <source>
        <dbReference type="SAM" id="SignalP"/>
    </source>
</evidence>
<dbReference type="Pfam" id="PF02950">
    <property type="entry name" value="Conotoxin"/>
    <property type="match status" value="1"/>
</dbReference>
<keyword evidence="2" id="KW-0964">Secreted</keyword>
<dbReference type="KEGG" id="tet:TTHERM_000193311"/>
<dbReference type="RefSeq" id="XP_012653349.1">
    <property type="nucleotide sequence ID" value="XM_012797895.1"/>
</dbReference>
<dbReference type="TCDB" id="8.B.21.2.1">
    <property type="family name" value="the spider insecticidal neurotoxin cyrtautoxin (cyrautoxin) family"/>
</dbReference>
<comment type="subcellular location">
    <subcellularLocation>
        <location evidence="1">Secreted</location>
    </subcellularLocation>
</comment>
<organism evidence="4 5">
    <name type="scientific">Tetrahymena thermophila (strain SB210)</name>
    <dbReference type="NCBI Taxonomy" id="312017"/>
    <lineage>
        <taxon>Eukaryota</taxon>
        <taxon>Sar</taxon>
        <taxon>Alveolata</taxon>
        <taxon>Ciliophora</taxon>
        <taxon>Intramacronucleata</taxon>
        <taxon>Oligohymenophorea</taxon>
        <taxon>Hymenostomatida</taxon>
        <taxon>Tetrahymenina</taxon>
        <taxon>Tetrahymenidae</taxon>
        <taxon>Tetrahymena</taxon>
    </lineage>
</organism>
<gene>
    <name evidence="4" type="ORF">TTHERM_000193311</name>
</gene>
<evidence type="ECO:0000313" key="5">
    <source>
        <dbReference type="Proteomes" id="UP000009168"/>
    </source>
</evidence>
<dbReference type="AlphaFoldDB" id="W7XJE7"/>
<dbReference type="GO" id="GO:0008200">
    <property type="term" value="F:ion channel inhibitor activity"/>
    <property type="evidence" value="ECO:0007669"/>
    <property type="project" value="InterPro"/>
</dbReference>
<name>W7XJE7_TETTS</name>
<dbReference type="EMBL" id="GG662673">
    <property type="protein sequence ID" value="EWS74094.1"/>
    <property type="molecule type" value="Genomic_DNA"/>
</dbReference>
<evidence type="ECO:0000256" key="2">
    <source>
        <dbReference type="ARBA" id="ARBA00022525"/>
    </source>
</evidence>
<proteinExistence type="predicted"/>
<dbReference type="GO" id="GO:0005576">
    <property type="term" value="C:extracellular region"/>
    <property type="evidence" value="ECO:0007669"/>
    <property type="project" value="UniProtKB-SubCell"/>
</dbReference>
<sequence>MKTSAYLIALLLLLSTFFLLLTKQQAKIEDSNLINEVQIPEQPESANLKCIDNFHPCSNDHDCCSQSCHLWLCIGW</sequence>